<comment type="caution">
    <text evidence="18">The sequence shown here is derived from an EMBL/GenBank/DDBJ whole genome shotgun (WGS) entry which is preliminary data.</text>
</comment>
<dbReference type="AlphaFoldDB" id="A0A0L7L0A5"/>
<dbReference type="GO" id="GO:0005506">
    <property type="term" value="F:iron ion binding"/>
    <property type="evidence" value="ECO:0007669"/>
    <property type="project" value="InterPro"/>
</dbReference>
<evidence type="ECO:0000256" key="2">
    <source>
        <dbReference type="ARBA" id="ARBA00003690"/>
    </source>
</evidence>
<dbReference type="InterPro" id="IPR017972">
    <property type="entry name" value="Cyt_P450_CS"/>
</dbReference>
<dbReference type="InterPro" id="IPR036396">
    <property type="entry name" value="Cyt_P450_sf"/>
</dbReference>
<evidence type="ECO:0000256" key="17">
    <source>
        <dbReference type="RuleBase" id="RU000461"/>
    </source>
</evidence>
<comment type="function">
    <text evidence="2">May be involved in the metabolism of insect hormones and in the breakdown of synthetic insecticides.</text>
</comment>
<keyword evidence="9" id="KW-0256">Endoplasmic reticulum</keyword>
<comment type="cofactor">
    <cofactor evidence="1 16">
        <name>heme</name>
        <dbReference type="ChEBI" id="CHEBI:30413"/>
    </cofactor>
</comment>
<accession>A0A0L7L0A5</accession>
<evidence type="ECO:0000256" key="5">
    <source>
        <dbReference type="ARBA" id="ARBA00010617"/>
    </source>
</evidence>
<dbReference type="Gene3D" id="1.10.630.10">
    <property type="entry name" value="Cytochrome P450"/>
    <property type="match status" value="1"/>
</dbReference>
<evidence type="ECO:0000256" key="12">
    <source>
        <dbReference type="ARBA" id="ARBA00023004"/>
    </source>
</evidence>
<dbReference type="Proteomes" id="UP000037510">
    <property type="component" value="Unassembled WGS sequence"/>
</dbReference>
<keyword evidence="13 17" id="KW-0503">Monooxygenase</keyword>
<evidence type="ECO:0000256" key="15">
    <source>
        <dbReference type="ARBA" id="ARBA00047827"/>
    </source>
</evidence>
<proteinExistence type="inferred from homology"/>
<sequence>MRILPSVGFLIRECAKKYTFEDINLTIDPGVKIMISLQAMQNDPQYFDKPEEFRPERFDPNELDSETTKYVYLPFGEGPRACIGLMQSLAGLAAVLSKFSVEPAPDTVRYPEVEPTPGVVQTIKGGLPLLFKERKKRL</sequence>
<dbReference type="PROSITE" id="PS00086">
    <property type="entry name" value="CYTOCHROME_P450"/>
    <property type="match status" value="1"/>
</dbReference>
<evidence type="ECO:0000313" key="18">
    <source>
        <dbReference type="EMBL" id="KOB68922.1"/>
    </source>
</evidence>
<evidence type="ECO:0000256" key="10">
    <source>
        <dbReference type="ARBA" id="ARBA00022848"/>
    </source>
</evidence>
<dbReference type="PANTHER" id="PTHR24292">
    <property type="entry name" value="CYTOCHROME P450"/>
    <property type="match status" value="1"/>
</dbReference>
<dbReference type="GO" id="GO:0016712">
    <property type="term" value="F:oxidoreductase activity, acting on paired donors, with incorporation or reduction of molecular oxygen, reduced flavin or flavoprotein as one donor, and incorporation of one atom of oxygen"/>
    <property type="evidence" value="ECO:0007669"/>
    <property type="project" value="UniProtKB-EC"/>
</dbReference>
<keyword evidence="14" id="KW-0472">Membrane</keyword>
<keyword evidence="8 16" id="KW-0479">Metal-binding</keyword>
<dbReference type="InterPro" id="IPR001128">
    <property type="entry name" value="Cyt_P450"/>
</dbReference>
<dbReference type="GO" id="GO:0005789">
    <property type="term" value="C:endoplasmic reticulum membrane"/>
    <property type="evidence" value="ECO:0007669"/>
    <property type="project" value="UniProtKB-SubCell"/>
</dbReference>
<evidence type="ECO:0000313" key="19">
    <source>
        <dbReference type="Proteomes" id="UP000037510"/>
    </source>
</evidence>
<feature type="binding site" description="axial binding residue" evidence="16">
    <location>
        <position position="82"/>
    </location>
    <ligand>
        <name>heme</name>
        <dbReference type="ChEBI" id="CHEBI:30413"/>
    </ligand>
    <ligandPart>
        <name>Fe</name>
        <dbReference type="ChEBI" id="CHEBI:18248"/>
    </ligandPart>
</feature>
<organism evidence="18 19">
    <name type="scientific">Operophtera brumata</name>
    <name type="common">Winter moth</name>
    <name type="synonym">Phalaena brumata</name>
    <dbReference type="NCBI Taxonomy" id="104452"/>
    <lineage>
        <taxon>Eukaryota</taxon>
        <taxon>Metazoa</taxon>
        <taxon>Ecdysozoa</taxon>
        <taxon>Arthropoda</taxon>
        <taxon>Hexapoda</taxon>
        <taxon>Insecta</taxon>
        <taxon>Pterygota</taxon>
        <taxon>Neoptera</taxon>
        <taxon>Endopterygota</taxon>
        <taxon>Lepidoptera</taxon>
        <taxon>Glossata</taxon>
        <taxon>Ditrysia</taxon>
        <taxon>Geometroidea</taxon>
        <taxon>Geometridae</taxon>
        <taxon>Larentiinae</taxon>
        <taxon>Operophtera</taxon>
    </lineage>
</organism>
<dbReference type="Pfam" id="PF00067">
    <property type="entry name" value="p450"/>
    <property type="match status" value="1"/>
</dbReference>
<keyword evidence="12 16" id="KW-0408">Iron</keyword>
<keyword evidence="7 16" id="KW-0349">Heme</keyword>
<dbReference type="EMBL" id="JTDY01003843">
    <property type="protein sequence ID" value="KOB68922.1"/>
    <property type="molecule type" value="Genomic_DNA"/>
</dbReference>
<dbReference type="STRING" id="104452.A0A0L7L0A5"/>
<keyword evidence="11 17" id="KW-0560">Oxidoreductase</keyword>
<dbReference type="GO" id="GO:0020037">
    <property type="term" value="F:heme binding"/>
    <property type="evidence" value="ECO:0007669"/>
    <property type="project" value="InterPro"/>
</dbReference>
<evidence type="ECO:0000256" key="16">
    <source>
        <dbReference type="PIRSR" id="PIRSR602403-1"/>
    </source>
</evidence>
<comment type="subcellular location">
    <subcellularLocation>
        <location evidence="4">Endoplasmic reticulum membrane</location>
        <topology evidence="4">Peripheral membrane protein</topology>
    </subcellularLocation>
    <subcellularLocation>
        <location evidence="3">Microsome membrane</location>
        <topology evidence="3">Peripheral membrane protein</topology>
    </subcellularLocation>
</comment>
<dbReference type="InterPro" id="IPR050476">
    <property type="entry name" value="Insect_CytP450_Detox"/>
</dbReference>
<evidence type="ECO:0000256" key="6">
    <source>
        <dbReference type="ARBA" id="ARBA00012109"/>
    </source>
</evidence>
<evidence type="ECO:0000256" key="7">
    <source>
        <dbReference type="ARBA" id="ARBA00022617"/>
    </source>
</evidence>
<evidence type="ECO:0000256" key="9">
    <source>
        <dbReference type="ARBA" id="ARBA00022824"/>
    </source>
</evidence>
<comment type="catalytic activity">
    <reaction evidence="15">
        <text>an organic molecule + reduced [NADPH--hemoprotein reductase] + O2 = an alcohol + oxidized [NADPH--hemoprotein reductase] + H2O + H(+)</text>
        <dbReference type="Rhea" id="RHEA:17149"/>
        <dbReference type="Rhea" id="RHEA-COMP:11964"/>
        <dbReference type="Rhea" id="RHEA-COMP:11965"/>
        <dbReference type="ChEBI" id="CHEBI:15377"/>
        <dbReference type="ChEBI" id="CHEBI:15378"/>
        <dbReference type="ChEBI" id="CHEBI:15379"/>
        <dbReference type="ChEBI" id="CHEBI:30879"/>
        <dbReference type="ChEBI" id="CHEBI:57618"/>
        <dbReference type="ChEBI" id="CHEBI:58210"/>
        <dbReference type="ChEBI" id="CHEBI:142491"/>
        <dbReference type="EC" id="1.14.14.1"/>
    </reaction>
</comment>
<evidence type="ECO:0000256" key="4">
    <source>
        <dbReference type="ARBA" id="ARBA00004406"/>
    </source>
</evidence>
<evidence type="ECO:0000256" key="13">
    <source>
        <dbReference type="ARBA" id="ARBA00023033"/>
    </source>
</evidence>
<gene>
    <name evidence="18" type="ORF">OBRU01_17639</name>
</gene>
<protein>
    <recommendedName>
        <fullName evidence="6">unspecific monooxygenase</fullName>
        <ecNumber evidence="6">1.14.14.1</ecNumber>
    </recommendedName>
</protein>
<dbReference type="InterPro" id="IPR002403">
    <property type="entry name" value="Cyt_P450_E_grp-IV"/>
</dbReference>
<evidence type="ECO:0000256" key="8">
    <source>
        <dbReference type="ARBA" id="ARBA00022723"/>
    </source>
</evidence>
<evidence type="ECO:0000256" key="1">
    <source>
        <dbReference type="ARBA" id="ARBA00001971"/>
    </source>
</evidence>
<dbReference type="SUPFAM" id="SSF48264">
    <property type="entry name" value="Cytochrome P450"/>
    <property type="match status" value="1"/>
</dbReference>
<dbReference type="PANTHER" id="PTHR24292:SF54">
    <property type="entry name" value="CYP9F3-RELATED"/>
    <property type="match status" value="1"/>
</dbReference>
<keyword evidence="10" id="KW-0492">Microsome</keyword>
<name>A0A0L7L0A5_OPEBR</name>
<dbReference type="EC" id="1.14.14.1" evidence="6"/>
<comment type="similarity">
    <text evidence="5 17">Belongs to the cytochrome P450 family.</text>
</comment>
<evidence type="ECO:0000256" key="11">
    <source>
        <dbReference type="ARBA" id="ARBA00023002"/>
    </source>
</evidence>
<evidence type="ECO:0000256" key="3">
    <source>
        <dbReference type="ARBA" id="ARBA00004174"/>
    </source>
</evidence>
<dbReference type="PRINTS" id="PR00465">
    <property type="entry name" value="EP450IV"/>
</dbReference>
<reference evidence="18 19" key="1">
    <citation type="journal article" date="2015" name="Genome Biol. Evol.">
        <title>The genome of winter moth (Operophtera brumata) provides a genomic perspective on sexual dimorphism and phenology.</title>
        <authorList>
            <person name="Derks M.F."/>
            <person name="Smit S."/>
            <person name="Salis L."/>
            <person name="Schijlen E."/>
            <person name="Bossers A."/>
            <person name="Mateman C."/>
            <person name="Pijl A.S."/>
            <person name="de Ridder D."/>
            <person name="Groenen M.A."/>
            <person name="Visser M.E."/>
            <person name="Megens H.J."/>
        </authorList>
    </citation>
    <scope>NUCLEOTIDE SEQUENCE [LARGE SCALE GENOMIC DNA]</scope>
    <source>
        <strain evidence="18">WM2013NL</strain>
        <tissue evidence="18">Head and thorax</tissue>
    </source>
</reference>
<keyword evidence="19" id="KW-1185">Reference proteome</keyword>
<evidence type="ECO:0000256" key="14">
    <source>
        <dbReference type="ARBA" id="ARBA00023136"/>
    </source>
</evidence>